<evidence type="ECO:0000313" key="2">
    <source>
        <dbReference type="Proteomes" id="UP000006346"/>
    </source>
</evidence>
<dbReference type="HOGENOM" id="CLU_091350_1_0_9"/>
<dbReference type="eggNOG" id="COG4887">
    <property type="taxonomic scope" value="Bacteria"/>
</dbReference>
<dbReference type="PATRIC" id="fig|768706.3.peg.1668"/>
<proteinExistence type="predicted"/>
<accession>G7WEY3</accession>
<reference evidence="1 2" key="2">
    <citation type="journal article" date="2012" name="J. Bacteriol.">
        <title>Complete genome sequences of Desulfosporosinus orientis DSM765T, Desulfosporosinus youngiae DSM17734T, Desulfosporosinus meridiei DSM13257T, and Desulfosporosinus acidiphilus DSM22704T.</title>
        <authorList>
            <person name="Pester M."/>
            <person name="Brambilla E."/>
            <person name="Alazard D."/>
            <person name="Rattei T."/>
            <person name="Weinmaier T."/>
            <person name="Han J."/>
            <person name="Lucas S."/>
            <person name="Lapidus A."/>
            <person name="Cheng J.F."/>
            <person name="Goodwin L."/>
            <person name="Pitluck S."/>
            <person name="Peters L."/>
            <person name="Ovchinnikova G."/>
            <person name="Teshima H."/>
            <person name="Detter J.C."/>
            <person name="Han C.S."/>
            <person name="Tapia R."/>
            <person name="Land M.L."/>
            <person name="Hauser L."/>
            <person name="Kyrpides N.C."/>
            <person name="Ivanova N.N."/>
            <person name="Pagani I."/>
            <person name="Huntmann M."/>
            <person name="Wei C.L."/>
            <person name="Davenport K.W."/>
            <person name="Daligault H."/>
            <person name="Chain P.S."/>
            <person name="Chen A."/>
            <person name="Mavromatis K."/>
            <person name="Markowitz V."/>
            <person name="Szeto E."/>
            <person name="Mikhailova N."/>
            <person name="Pati A."/>
            <person name="Wagner M."/>
            <person name="Woyke T."/>
            <person name="Ollivier B."/>
            <person name="Klenk H.P."/>
            <person name="Spring S."/>
            <person name="Loy A."/>
        </authorList>
    </citation>
    <scope>NUCLEOTIDE SEQUENCE [LARGE SCALE GENOMIC DNA]</scope>
    <source>
        <strain evidence="2">ATCC 19365 / DSM 765 / NCIMB 8382 / VKM B-1628</strain>
    </source>
</reference>
<keyword evidence="2" id="KW-1185">Reference proteome</keyword>
<dbReference type="InterPro" id="IPR014997">
    <property type="entry name" value="DUF1847"/>
</dbReference>
<dbReference type="EMBL" id="CP003108">
    <property type="protein sequence ID" value="AET67312.1"/>
    <property type="molecule type" value="Genomic_DNA"/>
</dbReference>
<dbReference type="Proteomes" id="UP000006346">
    <property type="component" value="Chromosome"/>
</dbReference>
<dbReference type="RefSeq" id="WP_014184131.1">
    <property type="nucleotide sequence ID" value="NC_016584.1"/>
</dbReference>
<evidence type="ECO:0000313" key="1">
    <source>
        <dbReference type="EMBL" id="AET67312.1"/>
    </source>
</evidence>
<dbReference type="KEGG" id="dor:Desor_1672"/>
<dbReference type="Pfam" id="PF08901">
    <property type="entry name" value="DUF1847"/>
    <property type="match status" value="1"/>
</dbReference>
<dbReference type="AlphaFoldDB" id="G7WEY3"/>
<name>G7WEY3_DESOD</name>
<protein>
    <submittedName>
        <fullName evidence="1">Uncharacterized metal-binding protein</fullName>
    </submittedName>
</protein>
<organism evidence="1 2">
    <name type="scientific">Desulfosporosinus orientis (strain ATCC 19365 / DSM 765 / NCIMB 8382 / VKM B-1628 / Singapore I)</name>
    <name type="common">Desulfotomaculum orientis</name>
    <dbReference type="NCBI Taxonomy" id="768706"/>
    <lineage>
        <taxon>Bacteria</taxon>
        <taxon>Bacillati</taxon>
        <taxon>Bacillota</taxon>
        <taxon>Clostridia</taxon>
        <taxon>Eubacteriales</taxon>
        <taxon>Desulfitobacteriaceae</taxon>
        <taxon>Desulfosporosinus</taxon>
    </lineage>
</organism>
<gene>
    <name evidence="1" type="ordered locus">Desor_1672</name>
</gene>
<dbReference type="STRING" id="768706.Desor_1672"/>
<reference evidence="2" key="1">
    <citation type="submission" date="2011-11" db="EMBL/GenBank/DDBJ databases">
        <title>Complete sequence of Desulfosporosinus orientis DSM 765.</title>
        <authorList>
            <person name="Lucas S."/>
            <person name="Han J."/>
            <person name="Lapidus A."/>
            <person name="Cheng J.-F."/>
            <person name="Goodwin L."/>
            <person name="Pitluck S."/>
            <person name="Peters L."/>
            <person name="Ovchinnikova G."/>
            <person name="Teshima H."/>
            <person name="Detter J.C."/>
            <person name="Han C."/>
            <person name="Tapia R."/>
            <person name="Land M."/>
            <person name="Hauser L."/>
            <person name="Kyrpides N."/>
            <person name="Ivanova N."/>
            <person name="Pagani I."/>
            <person name="Pester M."/>
            <person name="Spring S."/>
            <person name="Ollivier B."/>
            <person name="Rattei T."/>
            <person name="Klenk H.-P."/>
            <person name="Wagner M."/>
            <person name="Loy A."/>
            <person name="Woyke T."/>
        </authorList>
    </citation>
    <scope>NUCLEOTIDE SEQUENCE [LARGE SCALE GENOMIC DNA]</scope>
    <source>
        <strain evidence="2">ATCC 19365 / DSM 765 / NCIMB 8382 / VKM B-1628</strain>
    </source>
</reference>
<sequence length="188" mass="21365">MDCANCKLDNVCYQGKSCYDQGYQQPEYSEEENRQILATASRIEAEHYMKITRIQELIKFSQEMGYQTLGVGFCVGLSKEVKEIAAILEKYFKVHSVCCKVCGVDKKEYGIPNVKPERYEAACNPVGQVKYLNKLGTQLNIIVGLCVGHDMLFTKYSEAPVTTLVVKDRVLAHNPLGAIYSNYWRRQL</sequence>
<dbReference type="OrthoDB" id="9795204at2"/>